<dbReference type="EC" id="3.1.1.96" evidence="2"/>
<dbReference type="FunFam" id="3.50.80.10:FF:000001">
    <property type="entry name" value="D-aminoacyl-tRNA deacylase"/>
    <property type="match status" value="1"/>
</dbReference>
<dbReference type="GO" id="GO:0019478">
    <property type="term" value="P:D-amino acid catabolic process"/>
    <property type="evidence" value="ECO:0007669"/>
    <property type="project" value="UniProtKB-UniRule"/>
</dbReference>
<dbReference type="Proteomes" id="UP001238179">
    <property type="component" value="Chromosome"/>
</dbReference>
<accession>A0AA48GWV1</accession>
<comment type="catalytic activity">
    <reaction evidence="2">
        <text>a D-aminoacyl-tRNA + H2O = a tRNA + a D-alpha-amino acid + H(+)</text>
        <dbReference type="Rhea" id="RHEA:13953"/>
        <dbReference type="Rhea" id="RHEA-COMP:10123"/>
        <dbReference type="Rhea" id="RHEA-COMP:10124"/>
        <dbReference type="ChEBI" id="CHEBI:15377"/>
        <dbReference type="ChEBI" id="CHEBI:15378"/>
        <dbReference type="ChEBI" id="CHEBI:59871"/>
        <dbReference type="ChEBI" id="CHEBI:78442"/>
        <dbReference type="ChEBI" id="CHEBI:79333"/>
        <dbReference type="EC" id="3.1.1.96"/>
    </reaction>
</comment>
<dbReference type="SUPFAM" id="SSF69500">
    <property type="entry name" value="DTD-like"/>
    <property type="match status" value="1"/>
</dbReference>
<keyword evidence="2" id="KW-0694">RNA-binding</keyword>
<dbReference type="GO" id="GO:0000049">
    <property type="term" value="F:tRNA binding"/>
    <property type="evidence" value="ECO:0007669"/>
    <property type="project" value="UniProtKB-UniRule"/>
</dbReference>
<dbReference type="GO" id="GO:0051500">
    <property type="term" value="F:D-tyrosyl-tRNA(Tyr) deacylase activity"/>
    <property type="evidence" value="ECO:0007669"/>
    <property type="project" value="TreeGrafter"/>
</dbReference>
<dbReference type="InterPro" id="IPR023509">
    <property type="entry name" value="DTD-like_sf"/>
</dbReference>
<comment type="similarity">
    <text evidence="1 2">Belongs to the DTD family.</text>
</comment>
<comment type="domain">
    <text evidence="2">A Gly-cisPro motif from one monomer fits into the active site of the other monomer to allow specific chiral rejection of L-amino acids.</text>
</comment>
<dbReference type="Gene3D" id="3.50.80.10">
    <property type="entry name" value="D-tyrosyl-tRNA(Tyr) deacylase"/>
    <property type="match status" value="1"/>
</dbReference>
<dbReference type="GO" id="GO:0043908">
    <property type="term" value="F:Ser(Gly)-tRNA(Ala) hydrolase activity"/>
    <property type="evidence" value="ECO:0007669"/>
    <property type="project" value="UniProtKB-UniRule"/>
</dbReference>
<dbReference type="InterPro" id="IPR003732">
    <property type="entry name" value="Daa-tRNA_deacyls_DTD"/>
</dbReference>
<dbReference type="KEGG" id="msil:METEAL_25100"/>
<sequence length="144" mass="15826">MKAVIQRVKRAEVRSGAQSAAIGPGLLVLAGLERGDTEETCQWAAARIAGLRVFEDPQGRMNLSLQDTGGEILVISQFTLAGSLQRGRRPSFDGAMAPEEARELFGAFADLLEAQWPRVKRGFFREHMEVELVNDGPATFILER</sequence>
<dbReference type="EMBL" id="AP027080">
    <property type="protein sequence ID" value="BDU73336.1"/>
    <property type="molecule type" value="Genomic_DNA"/>
</dbReference>
<dbReference type="GO" id="GO:0005737">
    <property type="term" value="C:cytoplasm"/>
    <property type="evidence" value="ECO:0007669"/>
    <property type="project" value="UniProtKB-SubCell"/>
</dbReference>
<protein>
    <recommendedName>
        <fullName evidence="2">D-aminoacyl-tRNA deacylase</fullName>
        <shortName evidence="2">DTD</shortName>
        <ecNumber evidence="2">3.1.1.96</ecNumber>
    </recommendedName>
    <alternativeName>
        <fullName evidence="2">Gly-tRNA(Ala) deacylase</fullName>
        <ecNumber evidence="2">3.1.1.-</ecNumber>
    </alternativeName>
</protein>
<name>A0AA48GWV1_9BACT</name>
<evidence type="ECO:0000313" key="3">
    <source>
        <dbReference type="EMBL" id="BDU73336.1"/>
    </source>
</evidence>
<dbReference type="PANTHER" id="PTHR10472">
    <property type="entry name" value="D-TYROSYL-TRNA TYR DEACYLASE"/>
    <property type="match status" value="1"/>
</dbReference>
<evidence type="ECO:0000313" key="4">
    <source>
        <dbReference type="Proteomes" id="UP001238179"/>
    </source>
</evidence>
<keyword evidence="4" id="KW-1185">Reference proteome</keyword>
<dbReference type="RefSeq" id="WP_316411989.1">
    <property type="nucleotide sequence ID" value="NZ_AP027080.1"/>
</dbReference>
<dbReference type="EC" id="3.1.1.-" evidence="2"/>
<keyword evidence="2" id="KW-0963">Cytoplasm</keyword>
<dbReference type="AlphaFoldDB" id="A0AA48GWV1"/>
<keyword evidence="2" id="KW-0820">tRNA-binding</keyword>
<dbReference type="GO" id="GO:0106026">
    <property type="term" value="F:Gly-tRNA(Ala) deacylase activity"/>
    <property type="evidence" value="ECO:0007669"/>
    <property type="project" value="UniProtKB-UniRule"/>
</dbReference>
<evidence type="ECO:0000256" key="2">
    <source>
        <dbReference type="HAMAP-Rule" id="MF_00518"/>
    </source>
</evidence>
<dbReference type="PANTHER" id="PTHR10472:SF5">
    <property type="entry name" value="D-AMINOACYL-TRNA DEACYLASE 1"/>
    <property type="match status" value="1"/>
</dbReference>
<comment type="catalytic activity">
    <reaction evidence="2">
        <text>glycyl-tRNA(Ala) + H2O = tRNA(Ala) + glycine + H(+)</text>
        <dbReference type="Rhea" id="RHEA:53744"/>
        <dbReference type="Rhea" id="RHEA-COMP:9657"/>
        <dbReference type="Rhea" id="RHEA-COMP:13640"/>
        <dbReference type="ChEBI" id="CHEBI:15377"/>
        <dbReference type="ChEBI" id="CHEBI:15378"/>
        <dbReference type="ChEBI" id="CHEBI:57305"/>
        <dbReference type="ChEBI" id="CHEBI:78442"/>
        <dbReference type="ChEBI" id="CHEBI:78522"/>
    </reaction>
</comment>
<dbReference type="NCBIfam" id="TIGR00256">
    <property type="entry name" value="D-aminoacyl-tRNA deacylase"/>
    <property type="match status" value="1"/>
</dbReference>
<keyword evidence="2" id="KW-0378">Hydrolase</keyword>
<feature type="short sequence motif" description="Gly-cisPro motif, important for rejection of L-amino acids" evidence="2">
    <location>
        <begin position="136"/>
        <end position="137"/>
    </location>
</feature>
<proteinExistence type="inferred from homology"/>
<organism evidence="3 4">
    <name type="scientific">Mesoterricola silvestris</name>
    <dbReference type="NCBI Taxonomy" id="2927979"/>
    <lineage>
        <taxon>Bacteria</taxon>
        <taxon>Pseudomonadati</taxon>
        <taxon>Acidobacteriota</taxon>
        <taxon>Holophagae</taxon>
        <taxon>Holophagales</taxon>
        <taxon>Holophagaceae</taxon>
        <taxon>Mesoterricola</taxon>
    </lineage>
</organism>
<reference evidence="4" key="1">
    <citation type="journal article" date="2023" name="Int. J. Syst. Evol. Microbiol.">
        <title>Mesoterricola silvestris gen. nov., sp. nov., Mesoterricola sediminis sp. nov., Geothrix oryzae sp. nov., Geothrix edaphica sp. nov., Geothrix rubra sp. nov., and Geothrix limicola sp. nov., six novel members of Acidobacteriota isolated from soils.</title>
        <authorList>
            <person name="Itoh H."/>
            <person name="Sugisawa Y."/>
            <person name="Mise K."/>
            <person name="Xu Z."/>
            <person name="Kuniyasu M."/>
            <person name="Ushijima N."/>
            <person name="Kawano K."/>
            <person name="Kobayashi E."/>
            <person name="Shiratori Y."/>
            <person name="Masuda Y."/>
            <person name="Senoo K."/>
        </authorList>
    </citation>
    <scope>NUCLEOTIDE SEQUENCE [LARGE SCALE GENOMIC DNA]</scope>
    <source>
        <strain evidence="4">W79</strain>
    </source>
</reference>
<comment type="function">
    <text evidence="2">An aminoacyl-tRNA editing enzyme that deacylates mischarged D-aminoacyl-tRNAs. Also deacylates mischarged glycyl-tRNA(Ala), protecting cells against glycine mischarging by AlaRS. Acts via tRNA-based rather than protein-based catalysis; rejects L-amino acids rather than detecting D-amino acids in the active site. By recycling D-aminoacyl-tRNA to D-amino acids and free tRNA molecules, this enzyme counteracts the toxicity associated with the formation of D-aminoacyl-tRNA entities in vivo and helps enforce protein L-homochirality.</text>
</comment>
<dbReference type="HAMAP" id="MF_00518">
    <property type="entry name" value="Deacylase_Dtd"/>
    <property type="match status" value="1"/>
</dbReference>
<comment type="subunit">
    <text evidence="2">Homodimer.</text>
</comment>
<comment type="subcellular location">
    <subcellularLocation>
        <location evidence="2">Cytoplasm</location>
    </subcellularLocation>
</comment>
<dbReference type="Pfam" id="PF02580">
    <property type="entry name" value="Tyr_Deacylase"/>
    <property type="match status" value="1"/>
</dbReference>
<gene>
    <name evidence="2 3" type="primary">dtd</name>
    <name evidence="3" type="ORF">METEAL_25100</name>
</gene>
<evidence type="ECO:0000256" key="1">
    <source>
        <dbReference type="ARBA" id="ARBA00009673"/>
    </source>
</evidence>